<evidence type="ECO:0000256" key="1">
    <source>
        <dbReference type="SAM" id="MobiDB-lite"/>
    </source>
</evidence>
<evidence type="ECO:0000313" key="4">
    <source>
        <dbReference type="Proteomes" id="UP000320421"/>
    </source>
</evidence>
<evidence type="ECO:0008006" key="5">
    <source>
        <dbReference type="Google" id="ProtNLM"/>
    </source>
</evidence>
<organism evidence="3 4">
    <name type="scientific">Gimesia chilikensis</name>
    <dbReference type="NCBI Taxonomy" id="2605989"/>
    <lineage>
        <taxon>Bacteria</taxon>
        <taxon>Pseudomonadati</taxon>
        <taxon>Planctomycetota</taxon>
        <taxon>Planctomycetia</taxon>
        <taxon>Planctomycetales</taxon>
        <taxon>Planctomycetaceae</taxon>
        <taxon>Gimesia</taxon>
    </lineage>
</organism>
<accession>A0A517PGB0</accession>
<dbReference type="Proteomes" id="UP000320421">
    <property type="component" value="Chromosome"/>
</dbReference>
<sequence length="403" mass="45426" precursor="true">MEAQLYRCCVLLLAAFFSLGASYKTPNFVTHAPTPEIAKQVGDAAEVYRKELAIAWLGHELPKWYAPCPIKVKVGNYGAGGATTFSFDRGHVFGWDMQIQGSLERILDSVLPHEVNHTIFACHFRRPLPRWADEGAATIVEHESEKRRQRLLNRQVMGTNKRIPLRRLLSMTEYPEEMQQVLTLYAEGYSLADFLLQRGGRKRYLMFLQDAHKNGWDEAVAKMYQFKNVDELEQNWGSWIIAGSPDLNQPAGQQLASNQPEPATENKDLVIRSQSPDQEGPLQNEADFAAADQNNALPLDQMASEENSRRSRPLPIDSRVPFSGRPAAGSQPAEDIALVQENQRRPRTSLHQESQQQPARYAAQPQRAANNSRPQRPAANPRYQREQSPGRGIDLGQSAEIDF</sequence>
<dbReference type="AlphaFoldDB" id="A0A517PGB0"/>
<keyword evidence="2" id="KW-0732">Signal</keyword>
<gene>
    <name evidence="3" type="ORF">HG66A1_01710</name>
</gene>
<feature type="chain" id="PRO_5021777244" description="Peptidase MA-like domain-containing protein" evidence="2">
    <location>
        <begin position="24"/>
        <end position="403"/>
    </location>
</feature>
<dbReference type="RefSeq" id="WP_145179913.1">
    <property type="nucleotide sequence ID" value="NZ_CP036266.1"/>
</dbReference>
<dbReference type="EMBL" id="CP036266">
    <property type="protein sequence ID" value="QDT18412.1"/>
    <property type="molecule type" value="Genomic_DNA"/>
</dbReference>
<feature type="region of interest" description="Disordered" evidence="1">
    <location>
        <begin position="302"/>
        <end position="403"/>
    </location>
</feature>
<name>A0A517PGB0_9PLAN</name>
<keyword evidence="4" id="KW-1185">Reference proteome</keyword>
<feature type="compositionally biased region" description="Low complexity" evidence="1">
    <location>
        <begin position="355"/>
        <end position="369"/>
    </location>
</feature>
<proteinExistence type="predicted"/>
<evidence type="ECO:0000313" key="3">
    <source>
        <dbReference type="EMBL" id="QDT18412.1"/>
    </source>
</evidence>
<evidence type="ECO:0000256" key="2">
    <source>
        <dbReference type="SAM" id="SignalP"/>
    </source>
</evidence>
<protein>
    <recommendedName>
        <fullName evidence="5">Peptidase MA-like domain-containing protein</fullName>
    </recommendedName>
</protein>
<dbReference type="OrthoDB" id="260154at2"/>
<feature type="signal peptide" evidence="2">
    <location>
        <begin position="1"/>
        <end position="23"/>
    </location>
</feature>
<reference evidence="3 4" key="1">
    <citation type="submission" date="2019-02" db="EMBL/GenBank/DDBJ databases">
        <title>Deep-cultivation of Planctomycetes and their phenomic and genomic characterization uncovers novel biology.</title>
        <authorList>
            <person name="Wiegand S."/>
            <person name="Jogler M."/>
            <person name="Boedeker C."/>
            <person name="Pinto D."/>
            <person name="Vollmers J."/>
            <person name="Rivas-Marin E."/>
            <person name="Kohn T."/>
            <person name="Peeters S.H."/>
            <person name="Heuer A."/>
            <person name="Rast P."/>
            <person name="Oberbeckmann S."/>
            <person name="Bunk B."/>
            <person name="Jeske O."/>
            <person name="Meyerdierks A."/>
            <person name="Storesund J.E."/>
            <person name="Kallscheuer N."/>
            <person name="Luecker S."/>
            <person name="Lage O.M."/>
            <person name="Pohl T."/>
            <person name="Merkel B.J."/>
            <person name="Hornburger P."/>
            <person name="Mueller R.-W."/>
            <person name="Bruemmer F."/>
            <person name="Labrenz M."/>
            <person name="Spormann A.M."/>
            <person name="Op den Camp H."/>
            <person name="Overmann J."/>
            <person name="Amann R."/>
            <person name="Jetten M.S.M."/>
            <person name="Mascher T."/>
            <person name="Medema M.H."/>
            <person name="Devos D.P."/>
            <person name="Kaster A.-K."/>
            <person name="Ovreas L."/>
            <person name="Rohde M."/>
            <person name="Galperin M.Y."/>
            <person name="Jogler C."/>
        </authorList>
    </citation>
    <scope>NUCLEOTIDE SEQUENCE [LARGE SCALE GENOMIC DNA]</scope>
    <source>
        <strain evidence="3 4">HG66A1</strain>
    </source>
</reference>